<feature type="region of interest" description="Disordered" evidence="1">
    <location>
        <begin position="40"/>
        <end position="83"/>
    </location>
</feature>
<dbReference type="EMBL" id="JACEIK010003683">
    <property type="protein sequence ID" value="MCD9642684.1"/>
    <property type="molecule type" value="Genomic_DNA"/>
</dbReference>
<dbReference type="Proteomes" id="UP000823775">
    <property type="component" value="Unassembled WGS sequence"/>
</dbReference>
<protein>
    <submittedName>
        <fullName evidence="2">Uncharacterized protein</fullName>
    </submittedName>
</protein>
<proteinExistence type="predicted"/>
<accession>A0ABS8V950</accession>
<comment type="caution">
    <text evidence="2">The sequence shown here is derived from an EMBL/GenBank/DDBJ whole genome shotgun (WGS) entry which is preliminary data.</text>
</comment>
<organism evidence="2 3">
    <name type="scientific">Datura stramonium</name>
    <name type="common">Jimsonweed</name>
    <name type="synonym">Common thornapple</name>
    <dbReference type="NCBI Taxonomy" id="4076"/>
    <lineage>
        <taxon>Eukaryota</taxon>
        <taxon>Viridiplantae</taxon>
        <taxon>Streptophyta</taxon>
        <taxon>Embryophyta</taxon>
        <taxon>Tracheophyta</taxon>
        <taxon>Spermatophyta</taxon>
        <taxon>Magnoliopsida</taxon>
        <taxon>eudicotyledons</taxon>
        <taxon>Gunneridae</taxon>
        <taxon>Pentapetalae</taxon>
        <taxon>asterids</taxon>
        <taxon>lamiids</taxon>
        <taxon>Solanales</taxon>
        <taxon>Solanaceae</taxon>
        <taxon>Solanoideae</taxon>
        <taxon>Datureae</taxon>
        <taxon>Datura</taxon>
    </lineage>
</organism>
<name>A0ABS8V950_DATST</name>
<sequence length="83" mass="9369">QMLQLRINSVTEEKLQQIKMLPSEGEHSRALYRVGPRFKEPLDDNMATEDEMARVDSDIESSDAGEDDSEMGKATLAPTEEKE</sequence>
<gene>
    <name evidence="2" type="ORF">HAX54_029591</name>
</gene>
<feature type="non-terminal residue" evidence="2">
    <location>
        <position position="1"/>
    </location>
</feature>
<keyword evidence="3" id="KW-1185">Reference proteome</keyword>
<feature type="compositionally biased region" description="Acidic residues" evidence="1">
    <location>
        <begin position="58"/>
        <end position="69"/>
    </location>
</feature>
<reference evidence="2 3" key="1">
    <citation type="journal article" date="2021" name="BMC Genomics">
        <title>Datura genome reveals duplications of psychoactive alkaloid biosynthetic genes and high mutation rate following tissue culture.</title>
        <authorList>
            <person name="Rajewski A."/>
            <person name="Carter-House D."/>
            <person name="Stajich J."/>
            <person name="Litt A."/>
        </authorList>
    </citation>
    <scope>NUCLEOTIDE SEQUENCE [LARGE SCALE GENOMIC DNA]</scope>
    <source>
        <strain evidence="2">AR-01</strain>
    </source>
</reference>
<evidence type="ECO:0000313" key="3">
    <source>
        <dbReference type="Proteomes" id="UP000823775"/>
    </source>
</evidence>
<evidence type="ECO:0000256" key="1">
    <source>
        <dbReference type="SAM" id="MobiDB-lite"/>
    </source>
</evidence>
<evidence type="ECO:0000313" key="2">
    <source>
        <dbReference type="EMBL" id="MCD9642684.1"/>
    </source>
</evidence>